<feature type="transmembrane region" description="Helical" evidence="3">
    <location>
        <begin position="153"/>
        <end position="179"/>
    </location>
</feature>
<dbReference type="InterPro" id="IPR004474">
    <property type="entry name" value="LytR_CpsA_psr"/>
</dbReference>
<feature type="transmembrane region" description="Helical" evidence="3">
    <location>
        <begin position="121"/>
        <end position="141"/>
    </location>
</feature>
<feature type="transmembrane region" description="Helical" evidence="3">
    <location>
        <begin position="88"/>
        <end position="109"/>
    </location>
</feature>
<accession>A0A7W8TST3</accession>
<feature type="compositionally biased region" description="Polar residues" evidence="2">
    <location>
        <begin position="529"/>
        <end position="545"/>
    </location>
</feature>
<dbReference type="Proteomes" id="UP000580797">
    <property type="component" value="Unassembled WGS sequence"/>
</dbReference>
<dbReference type="AlphaFoldDB" id="A0A7W8TST3"/>
<protein>
    <submittedName>
        <fullName evidence="5">LCP family protein required for cell wall assembly</fullName>
    </submittedName>
</protein>
<dbReference type="NCBIfam" id="TIGR00350">
    <property type="entry name" value="lytR_cpsA_psr"/>
    <property type="match status" value="1"/>
</dbReference>
<comment type="caution">
    <text evidence="5">The sequence shown here is derived from an EMBL/GenBank/DDBJ whole genome shotgun (WGS) entry which is preliminary data.</text>
</comment>
<dbReference type="PANTHER" id="PTHR33392:SF6">
    <property type="entry name" value="POLYISOPRENYL-TEICHOIC ACID--PEPTIDOGLYCAN TEICHOIC ACID TRANSFERASE TAGU"/>
    <property type="match status" value="1"/>
</dbReference>
<keyword evidence="3" id="KW-0812">Transmembrane</keyword>
<evidence type="ECO:0000256" key="3">
    <source>
        <dbReference type="SAM" id="Phobius"/>
    </source>
</evidence>
<dbReference type="RefSeq" id="WP_311538896.1">
    <property type="nucleotide sequence ID" value="NZ_BAAARH010000009.1"/>
</dbReference>
<comment type="similarity">
    <text evidence="1">Belongs to the LytR/CpsA/Psr (LCP) family.</text>
</comment>
<evidence type="ECO:0000256" key="1">
    <source>
        <dbReference type="ARBA" id="ARBA00006068"/>
    </source>
</evidence>
<evidence type="ECO:0000256" key="2">
    <source>
        <dbReference type="SAM" id="MobiDB-lite"/>
    </source>
</evidence>
<evidence type="ECO:0000259" key="4">
    <source>
        <dbReference type="Pfam" id="PF03816"/>
    </source>
</evidence>
<evidence type="ECO:0000313" key="6">
    <source>
        <dbReference type="Proteomes" id="UP000580797"/>
    </source>
</evidence>
<proteinExistence type="inferred from homology"/>
<feature type="region of interest" description="Disordered" evidence="2">
    <location>
        <begin position="1"/>
        <end position="55"/>
    </location>
</feature>
<reference evidence="5 6" key="1">
    <citation type="submission" date="2020-08" db="EMBL/GenBank/DDBJ databases">
        <title>Sequencing the genomes of 1000 actinobacteria strains.</title>
        <authorList>
            <person name="Klenk H.-P."/>
        </authorList>
    </citation>
    <scope>NUCLEOTIDE SEQUENCE [LARGE SCALE GENOMIC DNA]</scope>
    <source>
        <strain evidence="5 6">DSM 105783</strain>
    </source>
</reference>
<keyword evidence="3" id="KW-1133">Transmembrane helix</keyword>
<dbReference type="Pfam" id="PF03816">
    <property type="entry name" value="LytR_cpsA_psr"/>
    <property type="match status" value="1"/>
</dbReference>
<dbReference type="InterPro" id="IPR050922">
    <property type="entry name" value="LytR/CpsA/Psr_CW_biosynth"/>
</dbReference>
<name>A0A7W8TST3_9MICC</name>
<feature type="region of interest" description="Disordered" evidence="2">
    <location>
        <begin position="484"/>
        <end position="552"/>
    </location>
</feature>
<feature type="compositionally biased region" description="Low complexity" evidence="2">
    <location>
        <begin position="492"/>
        <end position="528"/>
    </location>
</feature>
<organism evidence="5 6">
    <name type="scientific">Neomicrococcus aestuarii</name>
    <dbReference type="NCBI Taxonomy" id="556325"/>
    <lineage>
        <taxon>Bacteria</taxon>
        <taxon>Bacillati</taxon>
        <taxon>Actinomycetota</taxon>
        <taxon>Actinomycetes</taxon>
        <taxon>Micrococcales</taxon>
        <taxon>Micrococcaceae</taxon>
        <taxon>Neomicrococcus</taxon>
    </lineage>
</organism>
<feature type="transmembrane region" description="Helical" evidence="3">
    <location>
        <begin position="62"/>
        <end position="81"/>
    </location>
</feature>
<feature type="domain" description="Cell envelope-related transcriptional attenuator" evidence="4">
    <location>
        <begin position="226"/>
        <end position="402"/>
    </location>
</feature>
<sequence length="579" mass="62457">MTYNGPDDQLPQDLQGEENSPQQETRRSRRQSRLRDSHESLTTASPLRNPEDANARTRSGRAIMLLLLTIFIPGGAQVVAGNRRIGRFALTVTLICWAALLVGLAIFLINRGVLIELFANTSVQFVLAIVLAALAVGWLLLFANTLFLIKPKLLAPGMLAIVSAIAIVAVLATSGLLGYGSYVVNTGRDTISEVFDDGPAFEPVDGRYNLLVLGGDAGENRVSLRPDSASVWSVDAKTGQIAIFSIPRNFQNTPFPESSPLNDVYPDGFNCGDECIFNAIYSKVEEEYTSLYPGVENPGAQATMEGVEGITGLKIQGYVVIDMAGFAEFIDAMGGVDVDSGGWVPWRGPERTETAVRTRWFTPGVHHFNGDQALWYARSRYFTTDYHRIRRQQCLQDAMVRQFNPQTVLTRFGQIMTAGKQLVETNIPQSQLGSFVNLADKSQDYDVVRLTLGAPDFGTAAERFSTFPDFDLIKQRIPEVLAEASGGKKAETTSAAPTTAAASSSATNSASPSASESAAASTSASASSGNEVIQETEEVPTTQPDGSPITEEYLIQLEEQGQTALLELIASTNSKCSAA</sequence>
<dbReference type="Gene3D" id="3.40.630.190">
    <property type="entry name" value="LCP protein"/>
    <property type="match status" value="1"/>
</dbReference>
<evidence type="ECO:0000313" key="5">
    <source>
        <dbReference type="EMBL" id="MBB5511393.1"/>
    </source>
</evidence>
<gene>
    <name evidence="5" type="ORF">HD598_000080</name>
</gene>
<dbReference type="EMBL" id="JACHDR010000001">
    <property type="protein sequence ID" value="MBB5511393.1"/>
    <property type="molecule type" value="Genomic_DNA"/>
</dbReference>
<dbReference type="PANTHER" id="PTHR33392">
    <property type="entry name" value="POLYISOPRENYL-TEICHOIC ACID--PEPTIDOGLYCAN TEICHOIC ACID TRANSFERASE TAGU"/>
    <property type="match status" value="1"/>
</dbReference>
<keyword evidence="3" id="KW-0472">Membrane</keyword>